<name>A0A9N9J6V0_9GLOM</name>
<evidence type="ECO:0000259" key="1">
    <source>
        <dbReference type="Pfam" id="PF24626"/>
    </source>
</evidence>
<reference evidence="2" key="1">
    <citation type="submission" date="2021-06" db="EMBL/GenBank/DDBJ databases">
        <authorList>
            <person name="Kallberg Y."/>
            <person name="Tangrot J."/>
            <person name="Rosling A."/>
        </authorList>
    </citation>
    <scope>NUCLEOTIDE SEQUENCE</scope>
    <source>
        <strain evidence="2">MA453B</strain>
    </source>
</reference>
<proteinExistence type="predicted"/>
<dbReference type="InterPro" id="IPR056924">
    <property type="entry name" value="SH3_Tf2-1"/>
</dbReference>
<dbReference type="OrthoDB" id="3004959at2759"/>
<dbReference type="Proteomes" id="UP000789405">
    <property type="component" value="Unassembled WGS sequence"/>
</dbReference>
<keyword evidence="3" id="KW-1185">Reference proteome</keyword>
<evidence type="ECO:0000313" key="3">
    <source>
        <dbReference type="Proteomes" id="UP000789405"/>
    </source>
</evidence>
<accession>A0A9N9J6V0</accession>
<gene>
    <name evidence="2" type="ORF">DERYTH_LOCUS18174</name>
</gene>
<dbReference type="Pfam" id="PF24626">
    <property type="entry name" value="SH3_Tf2-1"/>
    <property type="match status" value="1"/>
</dbReference>
<protein>
    <submittedName>
        <fullName evidence="2">18492_t:CDS:1</fullName>
    </submittedName>
</protein>
<feature type="non-terminal residue" evidence="2">
    <location>
        <position position="1"/>
    </location>
</feature>
<feature type="domain" description="Tf2-1-like SH3-like" evidence="1">
    <location>
        <begin position="6"/>
        <end position="66"/>
    </location>
</feature>
<dbReference type="EMBL" id="CAJVPY010018072">
    <property type="protein sequence ID" value="CAG8765220.1"/>
    <property type="molecule type" value="Genomic_DNA"/>
</dbReference>
<sequence length="101" mass="11944">VLILRGDKVWLLRRNIHTKWPSEKLDYQKLAYLLSVKKINTVSYCLTLPPAFKIYNTFHISLLEPYMVNTFPGRAIELLLLMVVDKEYEYDVNEILDTKLI</sequence>
<dbReference type="AlphaFoldDB" id="A0A9N9J6V0"/>
<comment type="caution">
    <text evidence="2">The sequence shown here is derived from an EMBL/GenBank/DDBJ whole genome shotgun (WGS) entry which is preliminary data.</text>
</comment>
<organism evidence="2 3">
    <name type="scientific">Dentiscutata erythropus</name>
    <dbReference type="NCBI Taxonomy" id="1348616"/>
    <lineage>
        <taxon>Eukaryota</taxon>
        <taxon>Fungi</taxon>
        <taxon>Fungi incertae sedis</taxon>
        <taxon>Mucoromycota</taxon>
        <taxon>Glomeromycotina</taxon>
        <taxon>Glomeromycetes</taxon>
        <taxon>Diversisporales</taxon>
        <taxon>Gigasporaceae</taxon>
        <taxon>Dentiscutata</taxon>
    </lineage>
</organism>
<evidence type="ECO:0000313" key="2">
    <source>
        <dbReference type="EMBL" id="CAG8765220.1"/>
    </source>
</evidence>